<organism evidence="1 2">
    <name type="scientific">Smallanthus sonchifolius</name>
    <dbReference type="NCBI Taxonomy" id="185202"/>
    <lineage>
        <taxon>Eukaryota</taxon>
        <taxon>Viridiplantae</taxon>
        <taxon>Streptophyta</taxon>
        <taxon>Embryophyta</taxon>
        <taxon>Tracheophyta</taxon>
        <taxon>Spermatophyta</taxon>
        <taxon>Magnoliopsida</taxon>
        <taxon>eudicotyledons</taxon>
        <taxon>Gunneridae</taxon>
        <taxon>Pentapetalae</taxon>
        <taxon>asterids</taxon>
        <taxon>campanulids</taxon>
        <taxon>Asterales</taxon>
        <taxon>Asteraceae</taxon>
        <taxon>Asteroideae</taxon>
        <taxon>Heliantheae alliance</taxon>
        <taxon>Millerieae</taxon>
        <taxon>Smallanthus</taxon>
    </lineage>
</organism>
<reference evidence="2" key="1">
    <citation type="journal article" date="2022" name="Mol. Ecol. Resour.">
        <title>The genomes of chicory, endive, great burdock and yacon provide insights into Asteraceae palaeo-polyploidization history and plant inulin production.</title>
        <authorList>
            <person name="Fan W."/>
            <person name="Wang S."/>
            <person name="Wang H."/>
            <person name="Wang A."/>
            <person name="Jiang F."/>
            <person name="Liu H."/>
            <person name="Zhao H."/>
            <person name="Xu D."/>
            <person name="Zhang Y."/>
        </authorList>
    </citation>
    <scope>NUCLEOTIDE SEQUENCE [LARGE SCALE GENOMIC DNA]</scope>
    <source>
        <strain evidence="2">cv. Yunnan</strain>
    </source>
</reference>
<dbReference type="Proteomes" id="UP001056120">
    <property type="component" value="Linkage Group LG02"/>
</dbReference>
<proteinExistence type="predicted"/>
<accession>A0ACB9JX23</accession>
<comment type="caution">
    <text evidence="1">The sequence shown here is derived from an EMBL/GenBank/DDBJ whole genome shotgun (WGS) entry which is preliminary data.</text>
</comment>
<protein>
    <submittedName>
        <fullName evidence="1">Uncharacterized protein</fullName>
    </submittedName>
</protein>
<gene>
    <name evidence="1" type="ORF">L1987_05973</name>
</gene>
<name>A0ACB9JX23_9ASTR</name>
<keyword evidence="2" id="KW-1185">Reference proteome</keyword>
<dbReference type="EMBL" id="CM042019">
    <property type="protein sequence ID" value="KAI3824513.1"/>
    <property type="molecule type" value="Genomic_DNA"/>
</dbReference>
<reference evidence="1 2" key="2">
    <citation type="journal article" date="2022" name="Mol. Ecol. Resour.">
        <title>The genomes of chicory, endive, great burdock and yacon provide insights into Asteraceae paleo-polyploidization history and plant inulin production.</title>
        <authorList>
            <person name="Fan W."/>
            <person name="Wang S."/>
            <person name="Wang H."/>
            <person name="Wang A."/>
            <person name="Jiang F."/>
            <person name="Liu H."/>
            <person name="Zhao H."/>
            <person name="Xu D."/>
            <person name="Zhang Y."/>
        </authorList>
    </citation>
    <scope>NUCLEOTIDE SEQUENCE [LARGE SCALE GENOMIC DNA]</scope>
    <source>
        <strain evidence="2">cv. Yunnan</strain>
        <tissue evidence="1">Leaves</tissue>
    </source>
</reference>
<evidence type="ECO:0000313" key="1">
    <source>
        <dbReference type="EMBL" id="KAI3824513.1"/>
    </source>
</evidence>
<evidence type="ECO:0000313" key="2">
    <source>
        <dbReference type="Proteomes" id="UP001056120"/>
    </source>
</evidence>
<sequence>MKIDWSKSTVDNSRTRVSKLQSRDWHKLENMKVNKIMLKNEKQRKCVDVRKEKQSRKINAYSPRTLTRVECRIKSLEDMKRTRESLQRGFGHSSAQETRFTNDIYII</sequence>